<keyword evidence="5 6" id="KW-0472">Membrane</keyword>
<dbReference type="Pfam" id="PF07810">
    <property type="entry name" value="TMC"/>
    <property type="match status" value="1"/>
</dbReference>
<name>A0A3B4EYI1_9CICH</name>
<organism evidence="8">
    <name type="scientific">Pundamilia nyererei</name>
    <dbReference type="NCBI Taxonomy" id="303518"/>
    <lineage>
        <taxon>Eukaryota</taxon>
        <taxon>Metazoa</taxon>
        <taxon>Chordata</taxon>
        <taxon>Craniata</taxon>
        <taxon>Vertebrata</taxon>
        <taxon>Euteleostomi</taxon>
        <taxon>Actinopterygii</taxon>
        <taxon>Neopterygii</taxon>
        <taxon>Teleostei</taxon>
        <taxon>Neoteleostei</taxon>
        <taxon>Acanthomorphata</taxon>
        <taxon>Ovalentaria</taxon>
        <taxon>Cichlomorphae</taxon>
        <taxon>Cichliformes</taxon>
        <taxon>Cichlidae</taxon>
        <taxon>African cichlids</taxon>
        <taxon>Pseudocrenilabrinae</taxon>
        <taxon>Haplochromini</taxon>
        <taxon>Pundamilia</taxon>
    </lineage>
</organism>
<dbReference type="InterPro" id="IPR012496">
    <property type="entry name" value="TMC_dom"/>
</dbReference>
<comment type="subcellular location">
    <subcellularLocation>
        <location evidence="1 6">Membrane</location>
        <topology evidence="1 6">Multi-pass membrane protein</topology>
    </subcellularLocation>
</comment>
<feature type="transmembrane region" description="Helical" evidence="6">
    <location>
        <begin position="196"/>
        <end position="218"/>
    </location>
</feature>
<dbReference type="PANTHER" id="PTHR23302:SF45">
    <property type="entry name" value="TRANSMEMBRANE CHANNEL-LIKE PROTEIN 4"/>
    <property type="match status" value="1"/>
</dbReference>
<dbReference type="STRING" id="303518.ENSPNYP00000002773"/>
<evidence type="ECO:0000313" key="8">
    <source>
        <dbReference type="Ensembl" id="ENSPNYP00000002773.1"/>
    </source>
</evidence>
<protein>
    <recommendedName>
        <fullName evidence="6">Transmembrane channel-like protein</fullName>
    </recommendedName>
</protein>
<evidence type="ECO:0000256" key="1">
    <source>
        <dbReference type="ARBA" id="ARBA00004141"/>
    </source>
</evidence>
<feature type="transmembrane region" description="Helical" evidence="6">
    <location>
        <begin position="596"/>
        <end position="616"/>
    </location>
</feature>
<keyword evidence="4 6" id="KW-1133">Transmembrane helix</keyword>
<keyword evidence="3 6" id="KW-0812">Transmembrane</keyword>
<feature type="transmembrane region" description="Helical" evidence="6">
    <location>
        <begin position="104"/>
        <end position="128"/>
    </location>
</feature>
<dbReference type="PANTHER" id="PTHR23302">
    <property type="entry name" value="TRANSMEMBRANE CHANNEL-RELATED"/>
    <property type="match status" value="1"/>
</dbReference>
<feature type="transmembrane region" description="Helical" evidence="6">
    <location>
        <begin position="283"/>
        <end position="308"/>
    </location>
</feature>
<feature type="transmembrane region" description="Helical" evidence="6">
    <location>
        <begin position="329"/>
        <end position="348"/>
    </location>
</feature>
<dbReference type="GO" id="GO:0008381">
    <property type="term" value="F:mechanosensitive monoatomic ion channel activity"/>
    <property type="evidence" value="ECO:0007669"/>
    <property type="project" value="TreeGrafter"/>
</dbReference>
<evidence type="ECO:0000256" key="5">
    <source>
        <dbReference type="ARBA" id="ARBA00023136"/>
    </source>
</evidence>
<dbReference type="Ensembl" id="ENSPNYT00000002846.1">
    <property type="protein sequence ID" value="ENSPNYP00000002773.1"/>
    <property type="gene ID" value="ENSPNYG00000002167.1"/>
</dbReference>
<evidence type="ECO:0000256" key="6">
    <source>
        <dbReference type="RuleBase" id="RU310713"/>
    </source>
</evidence>
<sequence>MYILCKCYPIHVYLIILLYIVYFKLLGNCEGILSCCNIISLLFVLHREVQQMRSPAFSRDVSWRGRQMLRKLRNKCKEFLYFFSLWRKSVQMIGGNFGGGVQSYFVFLRFLVVLNFVSFFLIAGFVLIPSVVFRSTNHHQPTTNSTDILTVYEVKSTTEIYQYLLDFLSGTGFMEYSYLFYGYYNITEMPNGDFFYNIPLAYILTAVFYFAFCLICMITRSVPRLSTGVSSYSMIVFTGWDYSCLGDRATKLKQKNILYQLQVDLEEESRKRHEADLSTSKKVILYSLRVLMTFLSLGFIGGAFYGIYVTTQFSQVNDVKIMMADEQGILGFIIQYLPSMVITAGNFVVPLLCDKIALVEQYSPSTTIILALLRAVFLRLVSLGVLLYTLWSQITCYPNELKGNCTLCGYNYKEFQCWETRVGQEMYKLTMFDLLITVAVFLLVEFPRRLVVDNCSCKPVQWVGRQEFVVPSNVLGLVYGQTVVWVGALFCPLLPAINTLKFVILFYCKKITLFQNCRPALRTFRSTTSTFFFLVVLLFGWGLATVVLIYSLSEKLAVLLYLIRPSYGCGPFHSSSTMWTTVPDSFNNLSNVTQEFLFFVGSQAFSIPLFALAMCVNSQYAICVMMTCILNSPYCAFHGVILCLSSPWQCGDVLCRSFSNCLWEKHCTAKSPA</sequence>
<comment type="similarity">
    <text evidence="2 6">Belongs to the TMC family.</text>
</comment>
<feature type="domain" description="TMC" evidence="7">
    <location>
        <begin position="417"/>
        <end position="526"/>
    </location>
</feature>
<dbReference type="InterPro" id="IPR038900">
    <property type="entry name" value="TMC"/>
</dbReference>
<dbReference type="GeneTree" id="ENSGT01050000244894"/>
<dbReference type="AlphaFoldDB" id="A0A3B4EYI1"/>
<feature type="transmembrane region" description="Helical" evidence="6">
    <location>
        <begin position="529"/>
        <end position="552"/>
    </location>
</feature>
<feature type="transmembrane region" description="Helical" evidence="6">
    <location>
        <begin position="368"/>
        <end position="391"/>
    </location>
</feature>
<evidence type="ECO:0000256" key="3">
    <source>
        <dbReference type="ARBA" id="ARBA00022692"/>
    </source>
</evidence>
<proteinExistence type="inferred from homology"/>
<feature type="transmembrane region" description="Helical" evidence="6">
    <location>
        <begin position="483"/>
        <end position="508"/>
    </location>
</feature>
<evidence type="ECO:0000259" key="7">
    <source>
        <dbReference type="Pfam" id="PF07810"/>
    </source>
</evidence>
<evidence type="ECO:0000256" key="4">
    <source>
        <dbReference type="ARBA" id="ARBA00022989"/>
    </source>
</evidence>
<evidence type="ECO:0000256" key="2">
    <source>
        <dbReference type="ARBA" id="ARBA00006510"/>
    </source>
</evidence>
<reference evidence="8" key="1">
    <citation type="submission" date="2023-09" db="UniProtKB">
        <authorList>
            <consortium name="Ensembl"/>
        </authorList>
    </citation>
    <scope>IDENTIFICATION</scope>
</reference>
<accession>A0A3B4EYI1</accession>
<feature type="transmembrane region" description="Helical" evidence="6">
    <location>
        <begin position="7"/>
        <end position="25"/>
    </location>
</feature>
<dbReference type="GO" id="GO:0005886">
    <property type="term" value="C:plasma membrane"/>
    <property type="evidence" value="ECO:0007669"/>
    <property type="project" value="InterPro"/>
</dbReference>